<feature type="transmembrane region" description="Helical" evidence="1">
    <location>
        <begin position="267"/>
        <end position="286"/>
    </location>
</feature>
<feature type="transmembrane region" description="Helical" evidence="1">
    <location>
        <begin position="162"/>
        <end position="181"/>
    </location>
</feature>
<evidence type="ECO:0000259" key="2">
    <source>
        <dbReference type="Pfam" id="PF01757"/>
    </source>
</evidence>
<reference evidence="4 5" key="1">
    <citation type="submission" date="2020-09" db="EMBL/GenBank/DDBJ databases">
        <title>The genome sequence of type strain Labrenzia polysiphoniae KACC 19711.</title>
        <authorList>
            <person name="Liu Y."/>
        </authorList>
    </citation>
    <scope>NUCLEOTIDE SEQUENCE [LARGE SCALE GENOMIC DNA]</scope>
    <source>
        <strain evidence="4 5">KACC 19711</strain>
    </source>
</reference>
<organism evidence="4 5">
    <name type="scientific">Roseibium polysiphoniae</name>
    <dbReference type="NCBI Taxonomy" id="2571221"/>
    <lineage>
        <taxon>Bacteria</taxon>
        <taxon>Pseudomonadati</taxon>
        <taxon>Pseudomonadota</taxon>
        <taxon>Alphaproteobacteria</taxon>
        <taxon>Hyphomicrobiales</taxon>
        <taxon>Stappiaceae</taxon>
        <taxon>Roseibium</taxon>
    </lineage>
</organism>
<name>A0ABR9C7P8_9HYPH</name>
<dbReference type="GO" id="GO:0016746">
    <property type="term" value="F:acyltransferase activity"/>
    <property type="evidence" value="ECO:0007669"/>
    <property type="project" value="UniProtKB-KW"/>
</dbReference>
<feature type="transmembrane region" description="Helical" evidence="1">
    <location>
        <begin position="31"/>
        <end position="51"/>
    </location>
</feature>
<feature type="transmembrane region" description="Helical" evidence="1">
    <location>
        <begin position="72"/>
        <end position="90"/>
    </location>
</feature>
<feature type="transmembrane region" description="Helical" evidence="1">
    <location>
        <begin position="187"/>
        <end position="211"/>
    </location>
</feature>
<feature type="transmembrane region" description="Helical" evidence="1">
    <location>
        <begin position="7"/>
        <end position="25"/>
    </location>
</feature>
<keyword evidence="5" id="KW-1185">Reference proteome</keyword>
<dbReference type="InterPro" id="IPR002656">
    <property type="entry name" value="Acyl_transf_3_dom"/>
</dbReference>
<protein>
    <submittedName>
        <fullName evidence="4">Acyltransferase</fullName>
    </submittedName>
</protein>
<gene>
    <name evidence="4" type="ORF">IG617_04890</name>
</gene>
<dbReference type="Proteomes" id="UP000615687">
    <property type="component" value="Unassembled WGS sequence"/>
</dbReference>
<dbReference type="Pfam" id="PF01757">
    <property type="entry name" value="Acyl_transf_3"/>
    <property type="match status" value="1"/>
</dbReference>
<evidence type="ECO:0000313" key="5">
    <source>
        <dbReference type="Proteomes" id="UP000615687"/>
    </source>
</evidence>
<evidence type="ECO:0000259" key="3">
    <source>
        <dbReference type="Pfam" id="PF19040"/>
    </source>
</evidence>
<accession>A0ABR9C7P8</accession>
<dbReference type="EMBL" id="JACYXJ010000002">
    <property type="protein sequence ID" value="MBD8875623.1"/>
    <property type="molecule type" value="Genomic_DNA"/>
</dbReference>
<keyword evidence="1" id="KW-0812">Transmembrane</keyword>
<evidence type="ECO:0000256" key="1">
    <source>
        <dbReference type="SAM" id="Phobius"/>
    </source>
</evidence>
<dbReference type="Pfam" id="PF19040">
    <property type="entry name" value="SGNH"/>
    <property type="match status" value="1"/>
</dbReference>
<evidence type="ECO:0000313" key="4">
    <source>
        <dbReference type="EMBL" id="MBD8875623.1"/>
    </source>
</evidence>
<feature type="transmembrane region" description="Helical" evidence="1">
    <location>
        <begin position="218"/>
        <end position="235"/>
    </location>
</feature>
<keyword evidence="1" id="KW-0472">Membrane</keyword>
<sequence>MKYRAEIDGLRAFAVVPVVFFHAGVELFSGGFIGVDVFFVISGYLITSILISDLQQGRFSLLRFYERRARRILPALIVMICACIPFALAWMSPLQLLSFGKAAASVALFASNILFWRESGYFDVSSEQNPLLHTWSLAVEEQYYILFPVLLAFAWRMGASRVFWIIAVGAVVSLLLTEYGWRYRTWANFYLLPTRAWELLAGSLCSFWLAYGRVKENGLLAGLGLSAIFVSFILFDSGTPFPSLYALLPVGGAVLVVLFARSRSLAGRLLASGPLVGIGLISYSLYLWHQPLLAFARLRSIDEPAQWLMLALAFLAFPMGWLSWRFVERPFRVRQEFDDETRGRFLVISASSLVVLLLVGGTIVSLKGLPGRFDPDIEQIDLAREDRNPISRDCRYFVNAAGAMRIPELPNRECIHQADKPVDVLVLGDSHADAIAYDVMEQLGEFGLNTFEVTTTACPSVLGIRRQRADCETASEHIHEYVEKSGASVIVFSLRYGLYADDQPFNNGEGGQERFDVDPILFTEQAVAADAFATKSGRVLGTIRKGIEKFLAMGKTVAVVYPIPEAGWTVPDRYLKQRIYRSGPQMLSVSEEVYLERNQEAIAMLDALDHPNLLRVNLRDVFCREVPGRCLNAIGGKVFYYDDDHLSRDGAKLVASAISDVLRPKLGNILESRITPVETALRGN</sequence>
<dbReference type="InterPro" id="IPR050879">
    <property type="entry name" value="Acyltransferase_3"/>
</dbReference>
<comment type="caution">
    <text evidence="4">The sequence shown here is derived from an EMBL/GenBank/DDBJ whole genome shotgun (WGS) entry which is preliminary data.</text>
</comment>
<feature type="transmembrane region" description="Helical" evidence="1">
    <location>
        <begin position="345"/>
        <end position="366"/>
    </location>
</feature>
<proteinExistence type="predicted"/>
<dbReference type="PANTHER" id="PTHR23028:SF53">
    <property type="entry name" value="ACYL_TRANSF_3 DOMAIN-CONTAINING PROTEIN"/>
    <property type="match status" value="1"/>
</dbReference>
<keyword evidence="4" id="KW-0808">Transferase</keyword>
<feature type="transmembrane region" description="Helical" evidence="1">
    <location>
        <begin position="306"/>
        <end position="324"/>
    </location>
</feature>
<dbReference type="InterPro" id="IPR043968">
    <property type="entry name" value="SGNH"/>
</dbReference>
<dbReference type="RefSeq" id="WP_192107883.1">
    <property type="nucleotide sequence ID" value="NZ_JACYXJ010000002.1"/>
</dbReference>
<feature type="transmembrane region" description="Helical" evidence="1">
    <location>
        <begin position="241"/>
        <end position="260"/>
    </location>
</feature>
<keyword evidence="1" id="KW-1133">Transmembrane helix</keyword>
<dbReference type="PANTHER" id="PTHR23028">
    <property type="entry name" value="ACETYLTRANSFERASE"/>
    <property type="match status" value="1"/>
</dbReference>
<feature type="domain" description="Acyltransferase 3" evidence="2">
    <location>
        <begin position="5"/>
        <end position="321"/>
    </location>
</feature>
<keyword evidence="4" id="KW-0012">Acyltransferase</keyword>
<feature type="domain" description="SGNH" evidence="3">
    <location>
        <begin position="410"/>
        <end position="658"/>
    </location>
</feature>